<dbReference type="RefSeq" id="WP_377502295.1">
    <property type="nucleotide sequence ID" value="NZ_JBHMDO010000053.1"/>
</dbReference>
<sequence length="170" mass="17812">MWTNAILLLVLALCVVTDLRSRKIYNKVIAPALLLAAVLHIATAGWGGLLHMLVGLGVGLAILLIPYLLGGMGAGDVKLLALVGALKGAVFVLTASVYMALAGAVMALAIVLFKNGFRARIRYVQYVLVCVRYRLKLPLQGQLASGSYPYGVAIAGGCLLGFMLEGWGAG</sequence>
<dbReference type="Gene3D" id="1.20.120.1220">
    <property type="match status" value="1"/>
</dbReference>
<protein>
    <submittedName>
        <fullName evidence="4">Prepilin peptidase</fullName>
    </submittedName>
</protein>
<evidence type="ECO:0000313" key="4">
    <source>
        <dbReference type="EMBL" id="MFB9330695.1"/>
    </source>
</evidence>
<feature type="transmembrane region" description="Helical" evidence="2">
    <location>
        <begin position="89"/>
        <end position="113"/>
    </location>
</feature>
<proteinExistence type="inferred from homology"/>
<name>A0ABV5KZN4_9BACL</name>
<comment type="caution">
    <text evidence="4">The sequence shown here is derived from an EMBL/GenBank/DDBJ whole genome shotgun (WGS) entry which is preliminary data.</text>
</comment>
<feature type="transmembrane region" description="Helical" evidence="2">
    <location>
        <begin position="49"/>
        <end position="69"/>
    </location>
</feature>
<dbReference type="Proteomes" id="UP001589747">
    <property type="component" value="Unassembled WGS sequence"/>
</dbReference>
<feature type="transmembrane region" description="Helical" evidence="2">
    <location>
        <begin position="24"/>
        <end position="42"/>
    </location>
</feature>
<dbReference type="Pfam" id="PF01478">
    <property type="entry name" value="Peptidase_A24"/>
    <property type="match status" value="1"/>
</dbReference>
<dbReference type="InterPro" id="IPR000045">
    <property type="entry name" value="Prepilin_IV_endopep_pep"/>
</dbReference>
<dbReference type="InterPro" id="IPR050882">
    <property type="entry name" value="Prepilin_peptidase/N-MTase"/>
</dbReference>
<dbReference type="EMBL" id="JBHMDO010000053">
    <property type="protein sequence ID" value="MFB9330695.1"/>
    <property type="molecule type" value="Genomic_DNA"/>
</dbReference>
<keyword evidence="2" id="KW-0472">Membrane</keyword>
<reference evidence="4 5" key="1">
    <citation type="submission" date="2024-09" db="EMBL/GenBank/DDBJ databases">
        <authorList>
            <person name="Sun Q."/>
            <person name="Mori K."/>
        </authorList>
    </citation>
    <scope>NUCLEOTIDE SEQUENCE [LARGE SCALE GENOMIC DNA]</scope>
    <source>
        <strain evidence="4 5">TISTR 2452</strain>
    </source>
</reference>
<dbReference type="PANTHER" id="PTHR30487:SF0">
    <property type="entry name" value="PREPILIN LEADER PEPTIDASE_N-METHYLTRANSFERASE-RELATED"/>
    <property type="match status" value="1"/>
</dbReference>
<comment type="similarity">
    <text evidence="1">Belongs to the peptidase A24 family.</text>
</comment>
<evidence type="ECO:0000256" key="1">
    <source>
        <dbReference type="ARBA" id="ARBA00005801"/>
    </source>
</evidence>
<feature type="domain" description="Prepilin type IV endopeptidase peptidase" evidence="3">
    <location>
        <begin position="6"/>
        <end position="108"/>
    </location>
</feature>
<evidence type="ECO:0000259" key="3">
    <source>
        <dbReference type="Pfam" id="PF01478"/>
    </source>
</evidence>
<evidence type="ECO:0000256" key="2">
    <source>
        <dbReference type="SAM" id="Phobius"/>
    </source>
</evidence>
<keyword evidence="5" id="KW-1185">Reference proteome</keyword>
<accession>A0ABV5KZN4</accession>
<organism evidence="4 5">
    <name type="scientific">Paenibacillus aurantiacus</name>
    <dbReference type="NCBI Taxonomy" id="1936118"/>
    <lineage>
        <taxon>Bacteria</taxon>
        <taxon>Bacillati</taxon>
        <taxon>Bacillota</taxon>
        <taxon>Bacilli</taxon>
        <taxon>Bacillales</taxon>
        <taxon>Paenibacillaceae</taxon>
        <taxon>Paenibacillus</taxon>
    </lineage>
</organism>
<gene>
    <name evidence="4" type="ORF">ACFFSY_32545</name>
</gene>
<keyword evidence="2" id="KW-0812">Transmembrane</keyword>
<evidence type="ECO:0000313" key="5">
    <source>
        <dbReference type="Proteomes" id="UP001589747"/>
    </source>
</evidence>
<dbReference type="PANTHER" id="PTHR30487">
    <property type="entry name" value="TYPE 4 PREPILIN-LIKE PROTEINS LEADER PEPTIDE-PROCESSING ENZYME"/>
    <property type="match status" value="1"/>
</dbReference>
<keyword evidence="2" id="KW-1133">Transmembrane helix</keyword>